<dbReference type="PROSITE" id="PS01227">
    <property type="entry name" value="UPF0012"/>
    <property type="match status" value="1"/>
</dbReference>
<organism evidence="3 4">
    <name type="scientific">Acidiplasma aeolicum</name>
    <dbReference type="NCBI Taxonomy" id="507754"/>
    <lineage>
        <taxon>Archaea</taxon>
        <taxon>Methanobacteriati</taxon>
        <taxon>Thermoplasmatota</taxon>
        <taxon>Thermoplasmata</taxon>
        <taxon>Thermoplasmatales</taxon>
        <taxon>Ferroplasmaceae</taxon>
        <taxon>Acidiplasma</taxon>
    </lineage>
</organism>
<dbReference type="PANTHER" id="PTHR43674">
    <property type="entry name" value="NITRILASE C965.09-RELATED"/>
    <property type="match status" value="1"/>
</dbReference>
<evidence type="ECO:0000313" key="4">
    <source>
        <dbReference type="Proteomes" id="UP000050515"/>
    </source>
</evidence>
<dbReference type="RefSeq" id="WP_048101825.1">
    <property type="nucleotide sequence ID" value="NZ_JBBYJF010000004.1"/>
</dbReference>
<dbReference type="Pfam" id="PF00795">
    <property type="entry name" value="CN_hydrolase"/>
    <property type="match status" value="1"/>
</dbReference>
<dbReference type="PANTHER" id="PTHR43674:SF2">
    <property type="entry name" value="BETA-UREIDOPROPIONASE"/>
    <property type="match status" value="1"/>
</dbReference>
<evidence type="ECO:0000259" key="2">
    <source>
        <dbReference type="PROSITE" id="PS50263"/>
    </source>
</evidence>
<dbReference type="AlphaFoldDB" id="A0A0P9CTD9"/>
<dbReference type="PROSITE" id="PS50263">
    <property type="entry name" value="CN_HYDROLASE"/>
    <property type="match status" value="1"/>
</dbReference>
<comment type="caution">
    <text evidence="3">The sequence shown here is derived from an EMBL/GenBank/DDBJ whole genome shotgun (WGS) entry which is preliminary data.</text>
</comment>
<dbReference type="InterPro" id="IPR050345">
    <property type="entry name" value="Aliph_Amidase/BUP"/>
</dbReference>
<evidence type="ECO:0000313" key="3">
    <source>
        <dbReference type="EMBL" id="KPV46180.1"/>
    </source>
</evidence>
<dbReference type="CDD" id="cd07197">
    <property type="entry name" value="nitrilase"/>
    <property type="match status" value="1"/>
</dbReference>
<feature type="domain" description="CN hydrolase" evidence="2">
    <location>
        <begin position="4"/>
        <end position="226"/>
    </location>
</feature>
<accession>A0A0P9CTD9</accession>
<dbReference type="GO" id="GO:0016811">
    <property type="term" value="F:hydrolase activity, acting on carbon-nitrogen (but not peptide) bonds, in linear amides"/>
    <property type="evidence" value="ECO:0007669"/>
    <property type="project" value="UniProtKB-ARBA"/>
</dbReference>
<keyword evidence="1" id="KW-0378">Hydrolase</keyword>
<dbReference type="EMBL" id="LJCQ01000287">
    <property type="protein sequence ID" value="KPV46180.1"/>
    <property type="molecule type" value="Genomic_DNA"/>
</dbReference>
<evidence type="ECO:0000256" key="1">
    <source>
        <dbReference type="ARBA" id="ARBA00022801"/>
    </source>
</evidence>
<protein>
    <recommendedName>
        <fullName evidence="2">CN hydrolase domain-containing protein</fullName>
    </recommendedName>
</protein>
<dbReference type="Gene3D" id="3.60.110.10">
    <property type="entry name" value="Carbon-nitrogen hydrolase"/>
    <property type="match status" value="1"/>
</dbReference>
<dbReference type="GeneID" id="84222438"/>
<name>A0A0P9CTD9_9ARCH</name>
<dbReference type="PATRIC" id="fig|507754.4.peg.105"/>
<dbReference type="InterPro" id="IPR001110">
    <property type="entry name" value="UPF0012_CS"/>
</dbReference>
<dbReference type="Proteomes" id="UP000050515">
    <property type="component" value="Unassembled WGS sequence"/>
</dbReference>
<dbReference type="SUPFAM" id="SSF56317">
    <property type="entry name" value="Carbon-nitrogen hydrolase"/>
    <property type="match status" value="1"/>
</dbReference>
<gene>
    <name evidence="3" type="ORF">SE19_06685</name>
</gene>
<proteinExistence type="predicted"/>
<reference evidence="3 4" key="1">
    <citation type="submission" date="2015-09" db="EMBL/GenBank/DDBJ databases">
        <title>Draft genome sequence of Acidiplasma aeolicum DSM 18409.</title>
        <authorList>
            <person name="Hemp J."/>
        </authorList>
    </citation>
    <scope>NUCLEOTIDE SEQUENCE [LARGE SCALE GENOMIC DNA]</scope>
    <source>
        <strain evidence="3 4">V</strain>
    </source>
</reference>
<sequence>MPEIGASIIQLKRTDKNSAHDNAVNSLKNVNSEIILFPEKWITEKLTMEEALSIIEDLGTENIPYFIPGSFSIQTDAGLFNRSFFVHYGKIAGYQDKIMLYGNEKIHYNSGNIITIFSHNDLKFGIAVCYDIDFPYYMKILAGNGCDIVLNPSLIGHDFNVEWHMYIKIRSLENRMPVMSANSISDPYLGESIMAVPFGFKNGFRVRTKIEKYKNIEDVINTEDYRDGRNKRFMEDPGKYAGPESKIIKF</sequence>
<dbReference type="InterPro" id="IPR036526">
    <property type="entry name" value="C-N_Hydrolase_sf"/>
</dbReference>
<dbReference type="InterPro" id="IPR003010">
    <property type="entry name" value="C-N_Hydrolase"/>
</dbReference>